<evidence type="ECO:0000256" key="3">
    <source>
        <dbReference type="ARBA" id="ARBA00022737"/>
    </source>
</evidence>
<dbReference type="PANTHER" id="PTHR11639:SF134">
    <property type="entry name" value="PROTEIN S100-A1-RELATED"/>
    <property type="match status" value="1"/>
</dbReference>
<feature type="domain" description="EF-hand" evidence="6">
    <location>
        <begin position="46"/>
        <end position="81"/>
    </location>
</feature>
<accession>A0AAV6H225</accession>
<dbReference type="InterPro" id="IPR011992">
    <property type="entry name" value="EF-hand-dom_pair"/>
</dbReference>
<dbReference type="InterPro" id="IPR002048">
    <property type="entry name" value="EF_hand_dom"/>
</dbReference>
<evidence type="ECO:0000259" key="6">
    <source>
        <dbReference type="PROSITE" id="PS50222"/>
    </source>
</evidence>
<dbReference type="PANTHER" id="PTHR11639">
    <property type="entry name" value="S100 CALCIUM-BINDING PROTEIN"/>
    <property type="match status" value="1"/>
</dbReference>
<organism evidence="7 8">
    <name type="scientific">Alosa alosa</name>
    <name type="common">allis shad</name>
    <dbReference type="NCBI Taxonomy" id="278164"/>
    <lineage>
        <taxon>Eukaryota</taxon>
        <taxon>Metazoa</taxon>
        <taxon>Chordata</taxon>
        <taxon>Craniata</taxon>
        <taxon>Vertebrata</taxon>
        <taxon>Euteleostomi</taxon>
        <taxon>Actinopterygii</taxon>
        <taxon>Neopterygii</taxon>
        <taxon>Teleostei</taxon>
        <taxon>Clupei</taxon>
        <taxon>Clupeiformes</taxon>
        <taxon>Clupeoidei</taxon>
        <taxon>Clupeidae</taxon>
        <taxon>Alosa</taxon>
    </lineage>
</organism>
<dbReference type="PROSITE" id="PS50222">
    <property type="entry name" value="EF_HAND_2"/>
    <property type="match status" value="1"/>
</dbReference>
<dbReference type="CDD" id="cd00213">
    <property type="entry name" value="S-100"/>
    <property type="match status" value="1"/>
</dbReference>
<proteinExistence type="inferred from homology"/>
<evidence type="ECO:0000313" key="8">
    <source>
        <dbReference type="Proteomes" id="UP000823561"/>
    </source>
</evidence>
<sequence length="86" mass="9421">MSQLQAAMMAIIGVFRKNAGQDKTLNKTELKTLLETEFGDLLVNSKDKNAIDKVFKGLDRDGNGSVDFSEFVIMVAALSVAINDIR</sequence>
<name>A0AAV6H225_9TELE</name>
<dbReference type="InterPro" id="IPR013787">
    <property type="entry name" value="S100_Ca-bd_sub"/>
</dbReference>
<evidence type="ECO:0000256" key="1">
    <source>
        <dbReference type="ARBA" id="ARBA00007323"/>
    </source>
</evidence>
<dbReference type="GO" id="GO:0005509">
    <property type="term" value="F:calcium ion binding"/>
    <property type="evidence" value="ECO:0007669"/>
    <property type="project" value="InterPro"/>
</dbReference>
<dbReference type="GO" id="GO:0048306">
    <property type="term" value="F:calcium-dependent protein binding"/>
    <property type="evidence" value="ECO:0007669"/>
    <property type="project" value="TreeGrafter"/>
</dbReference>
<gene>
    <name evidence="7" type="ORF">AALO_G00084770</name>
</gene>
<evidence type="ECO:0000313" key="7">
    <source>
        <dbReference type="EMBL" id="KAG5280085.1"/>
    </source>
</evidence>
<protein>
    <recommendedName>
        <fullName evidence="5">Protein S100</fullName>
    </recommendedName>
    <alternativeName>
        <fullName evidence="5">S100 calcium-binding protein</fullName>
    </alternativeName>
</protein>
<keyword evidence="3" id="KW-0677">Repeat</keyword>
<keyword evidence="4 5" id="KW-0106">Calcium</keyword>
<dbReference type="InterPro" id="IPR001751">
    <property type="entry name" value="S100/CaBP7/8-like_CS"/>
</dbReference>
<reference evidence="7" key="1">
    <citation type="submission" date="2020-10" db="EMBL/GenBank/DDBJ databases">
        <title>Chromosome-scale genome assembly of the Allis shad, Alosa alosa.</title>
        <authorList>
            <person name="Margot Z."/>
            <person name="Christophe K."/>
            <person name="Cabau C."/>
            <person name="Louis A."/>
            <person name="Berthelot C."/>
            <person name="Parey E."/>
            <person name="Roest Crollius H."/>
            <person name="Montfort J."/>
            <person name="Robinson-Rechavi M."/>
            <person name="Bucao C."/>
            <person name="Bouchez O."/>
            <person name="Gislard M."/>
            <person name="Lluch J."/>
            <person name="Milhes M."/>
            <person name="Lampietro C."/>
            <person name="Lopez Roques C."/>
            <person name="Donnadieu C."/>
            <person name="Braasch I."/>
            <person name="Desvignes T."/>
            <person name="Postlethwait J."/>
            <person name="Bobe J."/>
            <person name="Guiguen Y."/>
        </authorList>
    </citation>
    <scope>NUCLEOTIDE SEQUENCE</scope>
    <source>
        <strain evidence="7">M-15738</strain>
        <tissue evidence="7">Blood</tissue>
    </source>
</reference>
<dbReference type="PROSITE" id="PS00018">
    <property type="entry name" value="EF_HAND_1"/>
    <property type="match status" value="1"/>
</dbReference>
<dbReference type="AlphaFoldDB" id="A0AAV6H225"/>
<dbReference type="InterPro" id="IPR034325">
    <property type="entry name" value="S-100_dom"/>
</dbReference>
<keyword evidence="2 5" id="KW-0479">Metal-binding</keyword>
<dbReference type="Gene3D" id="1.10.238.10">
    <property type="entry name" value="EF-hand"/>
    <property type="match status" value="1"/>
</dbReference>
<evidence type="ECO:0000256" key="5">
    <source>
        <dbReference type="RuleBase" id="RU361184"/>
    </source>
</evidence>
<evidence type="ECO:0000256" key="4">
    <source>
        <dbReference type="ARBA" id="ARBA00022837"/>
    </source>
</evidence>
<dbReference type="Pfam" id="PF00036">
    <property type="entry name" value="EF-hand_1"/>
    <property type="match status" value="1"/>
</dbReference>
<dbReference type="InterPro" id="IPR018247">
    <property type="entry name" value="EF_Hand_1_Ca_BS"/>
</dbReference>
<dbReference type="Pfam" id="PF01023">
    <property type="entry name" value="S_100"/>
    <property type="match status" value="1"/>
</dbReference>
<dbReference type="SMART" id="SM00054">
    <property type="entry name" value="EFh"/>
    <property type="match status" value="1"/>
</dbReference>
<evidence type="ECO:0000256" key="2">
    <source>
        <dbReference type="ARBA" id="ARBA00022723"/>
    </source>
</evidence>
<dbReference type="Proteomes" id="UP000823561">
    <property type="component" value="Chromosome 6"/>
</dbReference>
<dbReference type="GO" id="GO:0046914">
    <property type="term" value="F:transition metal ion binding"/>
    <property type="evidence" value="ECO:0007669"/>
    <property type="project" value="InterPro"/>
</dbReference>
<dbReference type="EMBL" id="JADWDJ010000006">
    <property type="protein sequence ID" value="KAG5280085.1"/>
    <property type="molecule type" value="Genomic_DNA"/>
</dbReference>
<comment type="similarity">
    <text evidence="1 5">Belongs to the S-100 family.</text>
</comment>
<dbReference type="SMART" id="SM01394">
    <property type="entry name" value="S_100"/>
    <property type="match status" value="1"/>
</dbReference>
<dbReference type="PROSITE" id="PS00303">
    <property type="entry name" value="S100_CABP"/>
    <property type="match status" value="1"/>
</dbReference>
<dbReference type="SUPFAM" id="SSF47473">
    <property type="entry name" value="EF-hand"/>
    <property type="match status" value="1"/>
</dbReference>
<comment type="caution">
    <text evidence="7">The sequence shown here is derived from an EMBL/GenBank/DDBJ whole genome shotgun (WGS) entry which is preliminary data.</text>
</comment>
<keyword evidence="8" id="KW-1185">Reference proteome</keyword>